<dbReference type="EMBL" id="CAACVG010008545">
    <property type="protein sequence ID" value="VEN50252.1"/>
    <property type="molecule type" value="Genomic_DNA"/>
</dbReference>
<dbReference type="AlphaFoldDB" id="A0A653CR72"/>
<proteinExistence type="predicted"/>
<reference evidence="1 2" key="1">
    <citation type="submission" date="2019-01" db="EMBL/GenBank/DDBJ databases">
        <authorList>
            <person name="Sayadi A."/>
        </authorList>
    </citation>
    <scope>NUCLEOTIDE SEQUENCE [LARGE SCALE GENOMIC DNA]</scope>
</reference>
<dbReference type="OrthoDB" id="337464at2759"/>
<sequence>MSYRQSAVSPDEKNMYKIIYSYEGLNAGQSEVIPKFEFITIQMSFCRARLFGTYTLPPLLTFLTYHSSKHASAKPYGISLHVM</sequence>
<name>A0A653CR72_CALMS</name>
<evidence type="ECO:0000313" key="1">
    <source>
        <dbReference type="EMBL" id="VEN50252.1"/>
    </source>
</evidence>
<organism evidence="1 2">
    <name type="scientific">Callosobruchus maculatus</name>
    <name type="common">Southern cowpea weevil</name>
    <name type="synonym">Pulse bruchid</name>
    <dbReference type="NCBI Taxonomy" id="64391"/>
    <lineage>
        <taxon>Eukaryota</taxon>
        <taxon>Metazoa</taxon>
        <taxon>Ecdysozoa</taxon>
        <taxon>Arthropoda</taxon>
        <taxon>Hexapoda</taxon>
        <taxon>Insecta</taxon>
        <taxon>Pterygota</taxon>
        <taxon>Neoptera</taxon>
        <taxon>Endopterygota</taxon>
        <taxon>Coleoptera</taxon>
        <taxon>Polyphaga</taxon>
        <taxon>Cucujiformia</taxon>
        <taxon>Chrysomeloidea</taxon>
        <taxon>Chrysomelidae</taxon>
        <taxon>Bruchinae</taxon>
        <taxon>Bruchini</taxon>
        <taxon>Callosobruchus</taxon>
    </lineage>
</organism>
<gene>
    <name evidence="1" type="ORF">CALMAC_LOCUS11084</name>
</gene>
<protein>
    <submittedName>
        <fullName evidence="1">Uncharacterized protein</fullName>
    </submittedName>
</protein>
<evidence type="ECO:0000313" key="2">
    <source>
        <dbReference type="Proteomes" id="UP000410492"/>
    </source>
</evidence>
<keyword evidence="2" id="KW-1185">Reference proteome</keyword>
<dbReference type="Proteomes" id="UP000410492">
    <property type="component" value="Unassembled WGS sequence"/>
</dbReference>
<accession>A0A653CR72</accession>